<dbReference type="AlphaFoldDB" id="A0AAN7ZY11"/>
<gene>
    <name evidence="1" type="ORF">LTR97_012673</name>
</gene>
<organism evidence="1 2">
    <name type="scientific">Elasticomyces elasticus</name>
    <dbReference type="NCBI Taxonomy" id="574655"/>
    <lineage>
        <taxon>Eukaryota</taxon>
        <taxon>Fungi</taxon>
        <taxon>Dikarya</taxon>
        <taxon>Ascomycota</taxon>
        <taxon>Pezizomycotina</taxon>
        <taxon>Dothideomycetes</taxon>
        <taxon>Dothideomycetidae</taxon>
        <taxon>Mycosphaerellales</taxon>
        <taxon>Teratosphaeriaceae</taxon>
        <taxon>Elasticomyces</taxon>
    </lineage>
</organism>
<sequence>MAGALNHEAVRSLLATAASESAYIARQLQEAYAVVLAAQERARAIERAKVVDLSHYSGKAWYVLDKKYRSSKGSVEYDCAGDAMEDVLEYLAQILEQAHPDTSYGTKKSALETLRKIGKSVVLASSTLGSEVRKQMGYDDNFSEAMKQILDSMTIDERVKLSEETDEKGDFLSG</sequence>
<dbReference type="EMBL" id="JAVRQU010000028">
    <property type="protein sequence ID" value="KAK5689913.1"/>
    <property type="molecule type" value="Genomic_DNA"/>
</dbReference>
<reference evidence="1" key="1">
    <citation type="submission" date="2023-08" db="EMBL/GenBank/DDBJ databases">
        <title>Black Yeasts Isolated from many extreme environments.</title>
        <authorList>
            <person name="Coleine C."/>
            <person name="Stajich J.E."/>
            <person name="Selbmann L."/>
        </authorList>
    </citation>
    <scope>NUCLEOTIDE SEQUENCE</scope>
    <source>
        <strain evidence="1">CCFEE 5810</strain>
    </source>
</reference>
<protein>
    <submittedName>
        <fullName evidence="1">Uncharacterized protein</fullName>
    </submittedName>
</protein>
<accession>A0AAN7ZY11</accession>
<name>A0AAN7ZY11_9PEZI</name>
<dbReference type="Proteomes" id="UP001310594">
    <property type="component" value="Unassembled WGS sequence"/>
</dbReference>
<evidence type="ECO:0000313" key="1">
    <source>
        <dbReference type="EMBL" id="KAK5689913.1"/>
    </source>
</evidence>
<evidence type="ECO:0000313" key="2">
    <source>
        <dbReference type="Proteomes" id="UP001310594"/>
    </source>
</evidence>
<proteinExistence type="predicted"/>
<comment type="caution">
    <text evidence="1">The sequence shown here is derived from an EMBL/GenBank/DDBJ whole genome shotgun (WGS) entry which is preliminary data.</text>
</comment>